<name>A0AAD5R700_PARTN</name>
<evidence type="ECO:0000313" key="2">
    <source>
        <dbReference type="Proteomes" id="UP001196413"/>
    </source>
</evidence>
<evidence type="ECO:0000313" key="1">
    <source>
        <dbReference type="EMBL" id="KAJ1370652.1"/>
    </source>
</evidence>
<dbReference type="EMBL" id="JAHQIW010006831">
    <property type="protein sequence ID" value="KAJ1370652.1"/>
    <property type="molecule type" value="Genomic_DNA"/>
</dbReference>
<comment type="caution">
    <text evidence="1">The sequence shown here is derived from an EMBL/GenBank/DDBJ whole genome shotgun (WGS) entry which is preliminary data.</text>
</comment>
<reference evidence="1" key="1">
    <citation type="submission" date="2021-06" db="EMBL/GenBank/DDBJ databases">
        <title>Parelaphostrongylus tenuis whole genome reference sequence.</title>
        <authorList>
            <person name="Garwood T.J."/>
            <person name="Larsen P.A."/>
            <person name="Fountain-Jones N.M."/>
            <person name="Garbe J.R."/>
            <person name="Macchietto M.G."/>
            <person name="Kania S.A."/>
            <person name="Gerhold R.W."/>
            <person name="Richards J.E."/>
            <person name="Wolf T.M."/>
        </authorList>
    </citation>
    <scope>NUCLEOTIDE SEQUENCE</scope>
    <source>
        <strain evidence="1">MNPRO001-30</strain>
        <tissue evidence="1">Meninges</tissue>
    </source>
</reference>
<organism evidence="1 2">
    <name type="scientific">Parelaphostrongylus tenuis</name>
    <name type="common">Meningeal worm</name>
    <dbReference type="NCBI Taxonomy" id="148309"/>
    <lineage>
        <taxon>Eukaryota</taxon>
        <taxon>Metazoa</taxon>
        <taxon>Ecdysozoa</taxon>
        <taxon>Nematoda</taxon>
        <taxon>Chromadorea</taxon>
        <taxon>Rhabditida</taxon>
        <taxon>Rhabditina</taxon>
        <taxon>Rhabditomorpha</taxon>
        <taxon>Strongyloidea</taxon>
        <taxon>Metastrongylidae</taxon>
        <taxon>Parelaphostrongylus</taxon>
    </lineage>
</organism>
<gene>
    <name evidence="1" type="ORF">KIN20_032431</name>
</gene>
<accession>A0AAD5R700</accession>
<dbReference type="Proteomes" id="UP001196413">
    <property type="component" value="Unassembled WGS sequence"/>
</dbReference>
<keyword evidence="2" id="KW-1185">Reference proteome</keyword>
<dbReference type="AlphaFoldDB" id="A0AAD5R700"/>
<proteinExistence type="predicted"/>
<protein>
    <submittedName>
        <fullName evidence="1">Uncharacterized protein</fullName>
    </submittedName>
</protein>
<sequence length="67" mass="7516">MTSKISLGNDGNEFASDRYNRKFFSSKPSIREDDEGYSDDAFLEEYFDDATGEIISVVGKAMRASCM</sequence>